<dbReference type="GO" id="GO:0032259">
    <property type="term" value="P:methylation"/>
    <property type="evidence" value="ECO:0007669"/>
    <property type="project" value="UniProtKB-KW"/>
</dbReference>
<dbReference type="InterPro" id="IPR015353">
    <property type="entry name" value="Rubisco_LSMT_subst-bd"/>
</dbReference>
<proteinExistence type="predicted"/>
<evidence type="ECO:0000313" key="5">
    <source>
        <dbReference type="EMBL" id="KAG2428831.1"/>
    </source>
</evidence>
<dbReference type="AlphaFoldDB" id="A0A835VXM5"/>
<keyword evidence="2" id="KW-0808">Transferase</keyword>
<gene>
    <name evidence="5" type="ORF">HYH02_014243</name>
</gene>
<dbReference type="InterPro" id="IPR046341">
    <property type="entry name" value="SET_dom_sf"/>
</dbReference>
<accession>A0A835VXM5</accession>
<keyword evidence="1" id="KW-0489">Methyltransferase</keyword>
<evidence type="ECO:0000256" key="1">
    <source>
        <dbReference type="ARBA" id="ARBA00022603"/>
    </source>
</evidence>
<dbReference type="InterPro" id="IPR050600">
    <property type="entry name" value="SETD3_SETD6_MTase"/>
</dbReference>
<evidence type="ECO:0000259" key="4">
    <source>
        <dbReference type="Pfam" id="PF09273"/>
    </source>
</evidence>
<dbReference type="Pfam" id="PF09273">
    <property type="entry name" value="Rubis-subs-bind"/>
    <property type="match status" value="1"/>
</dbReference>
<dbReference type="SUPFAM" id="SSF81822">
    <property type="entry name" value="RuBisCo LSMT C-terminal, substrate-binding domain"/>
    <property type="match status" value="1"/>
</dbReference>
<dbReference type="PANTHER" id="PTHR13271">
    <property type="entry name" value="UNCHARACTERIZED PUTATIVE METHYLTRANSFERASE"/>
    <property type="match status" value="1"/>
</dbReference>
<keyword evidence="3" id="KW-0949">S-adenosyl-L-methionine</keyword>
<dbReference type="Gene3D" id="3.90.1410.10">
    <property type="entry name" value="set domain protein methyltransferase, domain 1"/>
    <property type="match status" value="1"/>
</dbReference>
<name>A0A835VXM5_9CHLO</name>
<dbReference type="OrthoDB" id="341421at2759"/>
<protein>
    <recommendedName>
        <fullName evidence="4">Rubisco LSMT substrate-binding domain-containing protein</fullName>
    </recommendedName>
</protein>
<sequence>MSALRASLPLTRGAPAALRGGARKQARCVARRSAPSPIVHTGNELVDWLQENGAKLEGVEVKTLEMESAGRPLDVVVAARPLAAGETAISIPEHMCVTLDRIFESEFVAELLTTDKLSELACLALYLMYEKKIKRKSFWYPYIKELDKQRARGPQAVESPLLWSEEELGSLLQGSPLLPAVRQRLAGIRKEYEALDTVWFMAGSLFNKYPFDLPTEAFTFDVFKQAFAAVQASIVHLQGVPIAKRFALVPLGPPLMAYSSTSKSMITFDPDSRSIRLVLADGVAPGSPVAAWCGPQPNSRLLLNYGIVDEHNPYDKLQFTFTLPSSDPLYQAKRAALNEAGLATQQTFDVSAAKPLAPQLLPWMRLALATSQQQLSAVSLAPEANPAAGSPHPDPALEAAALAALASYVAKRTAAYAHPLWRDLEIIADPASSPRQKVAARLTKIEKSILAAAAEALVGRGAPREPAALEAAQAAAAVAGLKMASLFDGGHCG</sequence>
<dbReference type="Gene3D" id="3.90.1420.10">
    <property type="entry name" value="Rubisco LSMT, substrate-binding domain"/>
    <property type="match status" value="1"/>
</dbReference>
<dbReference type="EMBL" id="JAEHOD010000090">
    <property type="protein sequence ID" value="KAG2428831.1"/>
    <property type="molecule type" value="Genomic_DNA"/>
</dbReference>
<comment type="caution">
    <text evidence="5">The sequence shown here is derived from an EMBL/GenBank/DDBJ whole genome shotgun (WGS) entry which is preliminary data.</text>
</comment>
<feature type="domain" description="Rubisco LSMT substrate-binding" evidence="4">
    <location>
        <begin position="325"/>
        <end position="450"/>
    </location>
</feature>
<dbReference type="GO" id="GO:0016279">
    <property type="term" value="F:protein-lysine N-methyltransferase activity"/>
    <property type="evidence" value="ECO:0007669"/>
    <property type="project" value="TreeGrafter"/>
</dbReference>
<dbReference type="PANTHER" id="PTHR13271:SF9">
    <property type="entry name" value="RUBISCO METHYLTRANSFERASE FAMILY PROTEIN"/>
    <property type="match status" value="1"/>
</dbReference>
<keyword evidence="6" id="KW-1185">Reference proteome</keyword>
<organism evidence="5 6">
    <name type="scientific">Chlamydomonas schloesseri</name>
    <dbReference type="NCBI Taxonomy" id="2026947"/>
    <lineage>
        <taxon>Eukaryota</taxon>
        <taxon>Viridiplantae</taxon>
        <taxon>Chlorophyta</taxon>
        <taxon>core chlorophytes</taxon>
        <taxon>Chlorophyceae</taxon>
        <taxon>CS clade</taxon>
        <taxon>Chlamydomonadales</taxon>
        <taxon>Chlamydomonadaceae</taxon>
        <taxon>Chlamydomonas</taxon>
    </lineage>
</organism>
<dbReference type="SUPFAM" id="SSF82199">
    <property type="entry name" value="SET domain"/>
    <property type="match status" value="1"/>
</dbReference>
<dbReference type="Proteomes" id="UP000613740">
    <property type="component" value="Unassembled WGS sequence"/>
</dbReference>
<evidence type="ECO:0000256" key="3">
    <source>
        <dbReference type="ARBA" id="ARBA00022691"/>
    </source>
</evidence>
<reference evidence="5" key="1">
    <citation type="journal article" date="2020" name="bioRxiv">
        <title>Comparative genomics of Chlamydomonas.</title>
        <authorList>
            <person name="Craig R.J."/>
            <person name="Hasan A.R."/>
            <person name="Ness R.W."/>
            <person name="Keightley P.D."/>
        </authorList>
    </citation>
    <scope>NUCLEOTIDE SEQUENCE</scope>
    <source>
        <strain evidence="5">CCAP 11/173</strain>
    </source>
</reference>
<evidence type="ECO:0000256" key="2">
    <source>
        <dbReference type="ARBA" id="ARBA00022679"/>
    </source>
</evidence>
<evidence type="ECO:0000313" key="6">
    <source>
        <dbReference type="Proteomes" id="UP000613740"/>
    </source>
</evidence>
<dbReference type="InterPro" id="IPR036464">
    <property type="entry name" value="Rubisco_LSMT_subst-bd_sf"/>
</dbReference>